<dbReference type="InterPro" id="IPR009080">
    <property type="entry name" value="tRNAsynth_Ia_anticodon-bd"/>
</dbReference>
<dbReference type="InterPro" id="IPR032678">
    <property type="entry name" value="tRNA-synt_1_cat_dom"/>
</dbReference>
<dbReference type="PRINTS" id="PR00983">
    <property type="entry name" value="TRNASYNTHCYS"/>
</dbReference>
<dbReference type="InterPro" id="IPR015803">
    <property type="entry name" value="Cys-tRNA-ligase"/>
</dbReference>
<dbReference type="PANTHER" id="PTHR10890">
    <property type="entry name" value="CYSTEINYL-TRNA SYNTHETASE"/>
    <property type="match status" value="1"/>
</dbReference>
<evidence type="ECO:0000256" key="7">
    <source>
        <dbReference type="ARBA" id="ARBA00022741"/>
    </source>
</evidence>
<feature type="binding site" evidence="12">
    <location>
        <position position="243"/>
    </location>
    <ligand>
        <name>Zn(2+)</name>
        <dbReference type="ChEBI" id="CHEBI:29105"/>
    </ligand>
</feature>
<evidence type="ECO:0000259" key="14">
    <source>
        <dbReference type="Pfam" id="PF09190"/>
    </source>
</evidence>
<feature type="binding site" evidence="12">
    <location>
        <position position="239"/>
    </location>
    <ligand>
        <name>Zn(2+)</name>
        <dbReference type="ChEBI" id="CHEBI:29105"/>
    </ligand>
</feature>
<dbReference type="EC" id="6.1.1.16" evidence="12"/>
<evidence type="ECO:0000256" key="9">
    <source>
        <dbReference type="ARBA" id="ARBA00022840"/>
    </source>
</evidence>
<feature type="binding site" evidence="12">
    <location>
        <position position="274"/>
    </location>
    <ligand>
        <name>ATP</name>
        <dbReference type="ChEBI" id="CHEBI:30616"/>
    </ligand>
</feature>
<dbReference type="Gene3D" id="1.20.120.1910">
    <property type="entry name" value="Cysteine-tRNA ligase, C-terminal anti-codon recognition domain"/>
    <property type="match status" value="1"/>
</dbReference>
<dbReference type="InterPro" id="IPR014729">
    <property type="entry name" value="Rossmann-like_a/b/a_fold"/>
</dbReference>
<keyword evidence="10 12" id="KW-0648">Protein biosynthesis</keyword>
<feature type="binding site" evidence="12">
    <location>
        <position position="28"/>
    </location>
    <ligand>
        <name>Zn(2+)</name>
        <dbReference type="ChEBI" id="CHEBI:29105"/>
    </ligand>
</feature>
<dbReference type="HAMAP" id="MF_00041">
    <property type="entry name" value="Cys_tRNA_synth"/>
    <property type="match status" value="1"/>
</dbReference>
<dbReference type="SUPFAM" id="SSF47323">
    <property type="entry name" value="Anticodon-binding domain of a subclass of class I aminoacyl-tRNA synthetases"/>
    <property type="match status" value="1"/>
</dbReference>
<keyword evidence="9 12" id="KW-0067">ATP-binding</keyword>
<dbReference type="STRING" id="222136.BBW65_04420"/>
<evidence type="ECO:0000313" key="16">
    <source>
        <dbReference type="Proteomes" id="UP000092884"/>
    </source>
</evidence>
<comment type="subunit">
    <text evidence="3 12">Monomer.</text>
</comment>
<comment type="subcellular location">
    <subcellularLocation>
        <location evidence="1 12">Cytoplasm</location>
    </subcellularLocation>
</comment>
<dbReference type="GO" id="GO:0004817">
    <property type="term" value="F:cysteine-tRNA ligase activity"/>
    <property type="evidence" value="ECO:0007669"/>
    <property type="project" value="UniProtKB-UniRule"/>
</dbReference>
<dbReference type="Gene3D" id="3.40.50.620">
    <property type="entry name" value="HUPs"/>
    <property type="match status" value="1"/>
</dbReference>
<keyword evidence="4 12" id="KW-0963">Cytoplasm</keyword>
<comment type="similarity">
    <text evidence="2 12">Belongs to the class-I aminoacyl-tRNA synthetase family.</text>
</comment>
<evidence type="ECO:0000313" key="15">
    <source>
        <dbReference type="EMBL" id="ANV98090.1"/>
    </source>
</evidence>
<keyword evidence="8 12" id="KW-0862">Zinc</keyword>
<evidence type="ECO:0000256" key="11">
    <source>
        <dbReference type="ARBA" id="ARBA00023146"/>
    </source>
</evidence>
<dbReference type="PANTHER" id="PTHR10890:SF3">
    <property type="entry name" value="CYSTEINE--TRNA LIGASE, CYTOPLASMIC"/>
    <property type="match status" value="1"/>
</dbReference>
<evidence type="ECO:0000256" key="12">
    <source>
        <dbReference type="HAMAP-Rule" id="MF_00041"/>
    </source>
</evidence>
<keyword evidence="7 12" id="KW-0547">Nucleotide-binding</keyword>
<dbReference type="GO" id="GO:0006423">
    <property type="term" value="P:cysteinyl-tRNA aminoacylation"/>
    <property type="evidence" value="ECO:0007669"/>
    <property type="project" value="UniProtKB-UniRule"/>
</dbReference>
<dbReference type="GO" id="GO:0008270">
    <property type="term" value="F:zinc ion binding"/>
    <property type="evidence" value="ECO:0007669"/>
    <property type="project" value="UniProtKB-UniRule"/>
</dbReference>
<dbReference type="GO" id="GO:0005524">
    <property type="term" value="F:ATP binding"/>
    <property type="evidence" value="ECO:0007669"/>
    <property type="project" value="UniProtKB-UniRule"/>
</dbReference>
<gene>
    <name evidence="12" type="primary">cysS</name>
    <name evidence="15" type="ORF">BBW65_04420</name>
</gene>
<dbReference type="Proteomes" id="UP000092884">
    <property type="component" value="Chromosome"/>
</dbReference>
<sequence length="469" mass="53714">MIKIFDSVKKTKLPFQPIMPDQVKMYVCGPTVYDDSHLGHARSAIVFDLWRRLFLAMGYKVIFARNFTDIDDKIIKKHLESKQSVQEITSHYIQRYLDDMQQIGVLPPDLEPKATQNLDAMQKMIQTLLDQGYAYQTENGDIYLDSSKDDSYGSLSHRTQELENISRLQTDTHKRSERDFVLWKSYKGATDIGYPSPFGKGRPGWHIECSAMIEEHLAYSIGEYGIDIHGGGADLLFPHHENEASQTRCATKRELAKYWLHNGFVRISGEKMSKSLGNSFFLKDILKLHHGEVVRNYLLGTHYRAHFDFDGDDLLQSKKRLDKIYRLKKRLKDSVPSKTDEHFSKSLLLALCDDLNISQALSLIEQMIKESNDALDQNPKNNQLKSTILANLELIGLVIGIGTLQADAYFQLGVSQEQQEWIATQIQLRQEAKANKNYALADEIRERLKNQGIILSDTPTATIWEKISQ</sequence>
<evidence type="ECO:0000256" key="4">
    <source>
        <dbReference type="ARBA" id="ARBA00022490"/>
    </source>
</evidence>
<feature type="domain" description="tRNA synthetases class I catalytic" evidence="13">
    <location>
        <begin position="15"/>
        <end position="318"/>
    </location>
</feature>
<feature type="short sequence motif" description="'KMSKS' region" evidence="12">
    <location>
        <begin position="271"/>
        <end position="275"/>
    </location>
</feature>
<evidence type="ECO:0000259" key="13">
    <source>
        <dbReference type="Pfam" id="PF01406"/>
    </source>
</evidence>
<evidence type="ECO:0000256" key="1">
    <source>
        <dbReference type="ARBA" id="ARBA00004496"/>
    </source>
</evidence>
<dbReference type="InterPro" id="IPR015273">
    <property type="entry name" value="Cys-tRNA-synt_Ia_DALR"/>
</dbReference>
<keyword evidence="16" id="KW-1185">Reference proteome</keyword>
<dbReference type="EMBL" id="CP016503">
    <property type="protein sequence ID" value="ANV98090.1"/>
    <property type="molecule type" value="Genomic_DNA"/>
</dbReference>
<evidence type="ECO:0000256" key="6">
    <source>
        <dbReference type="ARBA" id="ARBA00022723"/>
    </source>
</evidence>
<keyword evidence="6 12" id="KW-0479">Metal-binding</keyword>
<dbReference type="RefSeq" id="WP_066340274.1">
    <property type="nucleotide sequence ID" value="NZ_CP016503.1"/>
</dbReference>
<dbReference type="InterPro" id="IPR024909">
    <property type="entry name" value="Cys-tRNA/MSH_ligase"/>
</dbReference>
<proteinExistence type="inferred from homology"/>
<organism evidence="15 16">
    <name type="scientific">Helicobacter enhydrae</name>
    <dbReference type="NCBI Taxonomy" id="222136"/>
    <lineage>
        <taxon>Bacteria</taxon>
        <taxon>Pseudomonadati</taxon>
        <taxon>Campylobacterota</taxon>
        <taxon>Epsilonproteobacteria</taxon>
        <taxon>Campylobacterales</taxon>
        <taxon>Helicobacteraceae</taxon>
        <taxon>Helicobacter</taxon>
    </lineage>
</organism>
<dbReference type="OrthoDB" id="9815130at2"/>
<evidence type="ECO:0000256" key="8">
    <source>
        <dbReference type="ARBA" id="ARBA00022833"/>
    </source>
</evidence>
<dbReference type="KEGG" id="het:BBW65_04420"/>
<dbReference type="GO" id="GO:0005829">
    <property type="term" value="C:cytosol"/>
    <property type="evidence" value="ECO:0007669"/>
    <property type="project" value="TreeGrafter"/>
</dbReference>
<keyword evidence="5 12" id="KW-0436">Ligase</keyword>
<dbReference type="AlphaFoldDB" id="A0A1B1U5R1"/>
<dbReference type="Pfam" id="PF01406">
    <property type="entry name" value="tRNA-synt_1e"/>
    <property type="match status" value="1"/>
</dbReference>
<evidence type="ECO:0000256" key="3">
    <source>
        <dbReference type="ARBA" id="ARBA00011245"/>
    </source>
</evidence>
<dbReference type="NCBIfam" id="TIGR00435">
    <property type="entry name" value="cysS"/>
    <property type="match status" value="1"/>
</dbReference>
<dbReference type="SUPFAM" id="SSF52374">
    <property type="entry name" value="Nucleotidylyl transferase"/>
    <property type="match status" value="1"/>
</dbReference>
<feature type="domain" description="Cysteinyl-tRNA synthetase class Ia DALR" evidence="14">
    <location>
        <begin position="350"/>
        <end position="401"/>
    </location>
</feature>
<evidence type="ECO:0000256" key="2">
    <source>
        <dbReference type="ARBA" id="ARBA00005594"/>
    </source>
</evidence>
<feature type="binding site" evidence="12">
    <location>
        <position position="209"/>
    </location>
    <ligand>
        <name>Zn(2+)</name>
        <dbReference type="ChEBI" id="CHEBI:29105"/>
    </ligand>
</feature>
<evidence type="ECO:0000256" key="5">
    <source>
        <dbReference type="ARBA" id="ARBA00022598"/>
    </source>
</evidence>
<dbReference type="CDD" id="cd00672">
    <property type="entry name" value="CysRS_core"/>
    <property type="match status" value="1"/>
</dbReference>
<accession>A0A1B1U5R1</accession>
<protein>
    <recommendedName>
        <fullName evidence="12">Cysteine--tRNA ligase</fullName>
        <ecNumber evidence="12">6.1.1.16</ecNumber>
    </recommendedName>
    <alternativeName>
        <fullName evidence="12">Cysteinyl-tRNA synthetase</fullName>
        <shortName evidence="12">CysRS</shortName>
    </alternativeName>
</protein>
<comment type="cofactor">
    <cofactor evidence="12">
        <name>Zn(2+)</name>
        <dbReference type="ChEBI" id="CHEBI:29105"/>
    </cofactor>
    <text evidence="12">Binds 1 zinc ion per subunit.</text>
</comment>
<reference evidence="16" key="1">
    <citation type="submission" date="2016-07" db="EMBL/GenBank/DDBJ databases">
        <authorList>
            <person name="Florea S."/>
            <person name="Webb J.S."/>
            <person name="Jaromczyk J."/>
            <person name="Schardl C.L."/>
        </authorList>
    </citation>
    <scope>NUCLEOTIDE SEQUENCE [LARGE SCALE GENOMIC DNA]</scope>
    <source>
        <strain evidence="16">MIT 01-6242</strain>
    </source>
</reference>
<dbReference type="Pfam" id="PF09190">
    <property type="entry name" value="DALR_2"/>
    <property type="match status" value="1"/>
</dbReference>
<evidence type="ECO:0000256" key="10">
    <source>
        <dbReference type="ARBA" id="ARBA00022917"/>
    </source>
</evidence>
<comment type="catalytic activity">
    <reaction evidence="12">
        <text>tRNA(Cys) + L-cysteine + ATP = L-cysteinyl-tRNA(Cys) + AMP + diphosphate</text>
        <dbReference type="Rhea" id="RHEA:17773"/>
        <dbReference type="Rhea" id="RHEA-COMP:9661"/>
        <dbReference type="Rhea" id="RHEA-COMP:9679"/>
        <dbReference type="ChEBI" id="CHEBI:30616"/>
        <dbReference type="ChEBI" id="CHEBI:33019"/>
        <dbReference type="ChEBI" id="CHEBI:35235"/>
        <dbReference type="ChEBI" id="CHEBI:78442"/>
        <dbReference type="ChEBI" id="CHEBI:78517"/>
        <dbReference type="ChEBI" id="CHEBI:456215"/>
        <dbReference type="EC" id="6.1.1.16"/>
    </reaction>
</comment>
<keyword evidence="11 12" id="KW-0030">Aminoacyl-tRNA synthetase</keyword>
<name>A0A1B1U5R1_9HELI</name>
<feature type="short sequence motif" description="'HIGH' region" evidence="12">
    <location>
        <begin position="30"/>
        <end position="40"/>
    </location>
</feature>